<organism evidence="3 4">
    <name type="scientific">Ignisphaera aggregans (strain DSM 17230 / JCM 13409 / AQ1.S1)</name>
    <dbReference type="NCBI Taxonomy" id="583356"/>
    <lineage>
        <taxon>Archaea</taxon>
        <taxon>Thermoproteota</taxon>
        <taxon>Thermoprotei</taxon>
        <taxon>Desulfurococcales</taxon>
        <taxon>Desulfurococcaceae</taxon>
        <taxon>Ignisphaera</taxon>
    </lineage>
</organism>
<dbReference type="BioCyc" id="IAGG583356:GHAH-1470-MONOMER"/>
<evidence type="ECO:0000259" key="2">
    <source>
        <dbReference type="Pfam" id="PF04457"/>
    </source>
</evidence>
<evidence type="ECO:0000256" key="1">
    <source>
        <dbReference type="HAMAP-Rule" id="MF_01245"/>
    </source>
</evidence>
<protein>
    <recommendedName>
        <fullName evidence="1">UPF0248 protein Igag_1481</fullName>
    </recommendedName>
</protein>
<comment type="similarity">
    <text evidence="1">Belongs to the UPF0248 family.</text>
</comment>
<proteinExistence type="inferred from homology"/>
<dbReference type="KEGG" id="iag:Igag_1481"/>
<dbReference type="InterPro" id="IPR007547">
    <property type="entry name" value="UPF0248"/>
</dbReference>
<dbReference type="InterPro" id="IPR040459">
    <property type="entry name" value="MJ1316"/>
</dbReference>
<dbReference type="HOGENOM" id="CLU_172276_0_0_2"/>
<dbReference type="EMBL" id="CP002098">
    <property type="protein sequence ID" value="ADM28283.1"/>
    <property type="molecule type" value="Genomic_DNA"/>
</dbReference>
<dbReference type="AlphaFoldDB" id="E0SQV3"/>
<dbReference type="Pfam" id="PF04457">
    <property type="entry name" value="MJ1316"/>
    <property type="match status" value="1"/>
</dbReference>
<dbReference type="STRING" id="583356.Igag_1481"/>
<dbReference type="Proteomes" id="UP000001304">
    <property type="component" value="Chromosome"/>
</dbReference>
<dbReference type="HAMAP" id="MF_01245">
    <property type="entry name" value="UPF0248"/>
    <property type="match status" value="1"/>
</dbReference>
<keyword evidence="4" id="KW-1185">Reference proteome</keyword>
<name>E0SQV3_IGNAA</name>
<evidence type="ECO:0000313" key="4">
    <source>
        <dbReference type="Proteomes" id="UP000001304"/>
    </source>
</evidence>
<feature type="domain" description="MJ1316 RNA cyclic group end recognition" evidence="2">
    <location>
        <begin position="17"/>
        <end position="102"/>
    </location>
</feature>
<reference evidence="3 4" key="1">
    <citation type="journal article" date="2010" name="Stand. Genomic Sci.">
        <title>Complete genome sequence of Ignisphaera aggregans type strain (AQ1.S1).</title>
        <authorList>
            <person name="Goker M."/>
            <person name="Held B."/>
            <person name="Lapidus A."/>
            <person name="Nolan M."/>
            <person name="Spring S."/>
            <person name="Yasawong M."/>
            <person name="Lucas S."/>
            <person name="Glavina Del Rio T."/>
            <person name="Tice H."/>
            <person name="Cheng J.F."/>
            <person name="Goodwin L."/>
            <person name="Tapia R."/>
            <person name="Pitluck S."/>
            <person name="Liolios K."/>
            <person name="Ivanova N."/>
            <person name="Mavromatis K."/>
            <person name="Mikhailova N."/>
            <person name="Pati A."/>
            <person name="Chen A."/>
            <person name="Palaniappan K."/>
            <person name="Brambilla E."/>
            <person name="Land M."/>
            <person name="Hauser L."/>
            <person name="Chang Y.J."/>
            <person name="Jeffries C.D."/>
            <person name="Brettin T."/>
            <person name="Detter J.C."/>
            <person name="Han C."/>
            <person name="Rohde M."/>
            <person name="Sikorski J."/>
            <person name="Woyke T."/>
            <person name="Bristow J."/>
            <person name="Eisen J.A."/>
            <person name="Markowitz V."/>
            <person name="Hugenholtz P."/>
            <person name="Kyrpides N.C."/>
            <person name="Klenk H.P."/>
        </authorList>
    </citation>
    <scope>NUCLEOTIDE SEQUENCE [LARGE SCALE GENOMIC DNA]</scope>
    <source>
        <strain evidence="4">DSM 17230 / JCM 13409 / AQ1.S1</strain>
    </source>
</reference>
<sequence length="103" mass="12346">MFISSATETLYLKCMLMRIKEAINKILWSIEKKEEYFLVIVDRMSSSGYTYISFSHIRRVDNNYVYVCRDICSNDLNDFETVIPIHRVVRIERKDGIIVWSRR</sequence>
<gene>
    <name evidence="3" type="ordered locus">Igag_1481</name>
</gene>
<accession>E0SQV3</accession>
<evidence type="ECO:0000313" key="3">
    <source>
        <dbReference type="EMBL" id="ADM28283.1"/>
    </source>
</evidence>